<gene>
    <name evidence="1" type="ORF">BDY19DRAFT_902723</name>
</gene>
<protein>
    <submittedName>
        <fullName evidence="1">TAP42-like protein</fullName>
    </submittedName>
</protein>
<evidence type="ECO:0000313" key="1">
    <source>
        <dbReference type="EMBL" id="KAI0094052.1"/>
    </source>
</evidence>
<reference evidence="1" key="1">
    <citation type="journal article" date="2021" name="Environ. Microbiol.">
        <title>Gene family expansions and transcriptome signatures uncover fungal adaptations to wood decay.</title>
        <authorList>
            <person name="Hage H."/>
            <person name="Miyauchi S."/>
            <person name="Viragh M."/>
            <person name="Drula E."/>
            <person name="Min B."/>
            <person name="Chaduli D."/>
            <person name="Navarro D."/>
            <person name="Favel A."/>
            <person name="Norest M."/>
            <person name="Lesage-Meessen L."/>
            <person name="Balint B."/>
            <person name="Merenyi Z."/>
            <person name="de Eugenio L."/>
            <person name="Morin E."/>
            <person name="Martinez A.T."/>
            <person name="Baldrian P."/>
            <person name="Stursova M."/>
            <person name="Martinez M.J."/>
            <person name="Novotny C."/>
            <person name="Magnuson J.K."/>
            <person name="Spatafora J.W."/>
            <person name="Maurice S."/>
            <person name="Pangilinan J."/>
            <person name="Andreopoulos W."/>
            <person name="LaButti K."/>
            <person name="Hundley H."/>
            <person name="Na H."/>
            <person name="Kuo A."/>
            <person name="Barry K."/>
            <person name="Lipzen A."/>
            <person name="Henrissat B."/>
            <person name="Riley R."/>
            <person name="Ahrendt S."/>
            <person name="Nagy L.G."/>
            <person name="Grigoriev I.V."/>
            <person name="Martin F."/>
            <person name="Rosso M.N."/>
        </authorList>
    </citation>
    <scope>NUCLEOTIDE SEQUENCE</scope>
    <source>
        <strain evidence="1">CBS 384.51</strain>
    </source>
</reference>
<organism evidence="1 2">
    <name type="scientific">Irpex rosettiformis</name>
    <dbReference type="NCBI Taxonomy" id="378272"/>
    <lineage>
        <taxon>Eukaryota</taxon>
        <taxon>Fungi</taxon>
        <taxon>Dikarya</taxon>
        <taxon>Basidiomycota</taxon>
        <taxon>Agaricomycotina</taxon>
        <taxon>Agaricomycetes</taxon>
        <taxon>Polyporales</taxon>
        <taxon>Irpicaceae</taxon>
        <taxon>Irpex</taxon>
    </lineage>
</organism>
<comment type="caution">
    <text evidence="1">The sequence shown here is derived from an EMBL/GenBank/DDBJ whole genome shotgun (WGS) entry which is preliminary data.</text>
</comment>
<keyword evidence="2" id="KW-1185">Reference proteome</keyword>
<dbReference type="EMBL" id="MU274901">
    <property type="protein sequence ID" value="KAI0094052.1"/>
    <property type="molecule type" value="Genomic_DNA"/>
</dbReference>
<evidence type="ECO:0000313" key="2">
    <source>
        <dbReference type="Proteomes" id="UP001055072"/>
    </source>
</evidence>
<sequence length="397" mass="44911">MEVPISTLYKRALERTSKASNLPTIQDDTQELIQSSISDLTILRNRVIALSLFSPHSSETLSDIPSRDLIYLSVPFVLAEVENRSRTTGPNERIERIGRAQGYLKEFIYNLESYGVVDEADRKLYGQKTSYATDPAKRRELKIQQFKREKELRTKIEIIRKRRHQSLPTTDTSNDFDLISSLLTSIKPLQRSSDSDSEDDADFEDVLREAVILLLRLTYGQAQTNLDSMRQEIELLRSLPPPPSLSQPVEDIRRKDKAKEQDDMWKLDRPVLSGGPDGKGPLLDAEGKPLRPFTILPAGANDRARLQSQVFQAGHRLPTMSIDQYLEIEQQRGNVITGGGPASENKLTTSEQLQVDSEMDGTAFADERAEEKRQKDEKWAQYTNTHPKGAGNTMNRG</sequence>
<accession>A0ACB8UI96</accession>
<proteinExistence type="predicted"/>
<dbReference type="Proteomes" id="UP001055072">
    <property type="component" value="Unassembled WGS sequence"/>
</dbReference>
<name>A0ACB8UI96_9APHY</name>